<proteinExistence type="predicted"/>
<feature type="compositionally biased region" description="Basic and acidic residues" evidence="1">
    <location>
        <begin position="669"/>
        <end position="713"/>
    </location>
</feature>
<feature type="compositionally biased region" description="Polar residues" evidence="1">
    <location>
        <begin position="67"/>
        <end position="89"/>
    </location>
</feature>
<dbReference type="EMBL" id="LN714483">
    <property type="protein sequence ID" value="CEL67667.1"/>
    <property type="molecule type" value="Genomic_DNA"/>
</dbReference>
<feature type="compositionally biased region" description="Basic and acidic residues" evidence="1">
    <location>
        <begin position="23"/>
        <end position="39"/>
    </location>
</feature>
<feature type="compositionally biased region" description="Low complexity" evidence="1">
    <location>
        <begin position="367"/>
        <end position="414"/>
    </location>
</feature>
<accession>A0A0F7UHC1</accession>
<feature type="compositionally biased region" description="Low complexity" evidence="1">
    <location>
        <begin position="40"/>
        <end position="49"/>
    </location>
</feature>
<feature type="region of interest" description="Disordered" evidence="1">
    <location>
        <begin position="270"/>
        <end position="309"/>
    </location>
</feature>
<feature type="compositionally biased region" description="Basic and acidic residues" evidence="1">
    <location>
        <begin position="227"/>
        <end position="237"/>
    </location>
</feature>
<reference evidence="2" key="1">
    <citation type="journal article" date="2015" name="PLoS ONE">
        <title>Comprehensive Evaluation of Toxoplasma gondii VEG and Neospora caninum LIV Genomes with Tachyzoite Stage Transcriptome and Proteome Defines Novel Transcript Features.</title>
        <authorList>
            <person name="Ramaprasad A."/>
            <person name="Mourier T."/>
            <person name="Naeem R."/>
            <person name="Malas T.B."/>
            <person name="Moussa E."/>
            <person name="Panigrahi A."/>
            <person name="Vermont S.J."/>
            <person name="Otto T.D."/>
            <person name="Wastling J."/>
            <person name="Pain A."/>
        </authorList>
    </citation>
    <scope>NUCLEOTIDE SEQUENCE</scope>
    <source>
        <strain evidence="2">Liverpool</strain>
    </source>
</reference>
<name>A0A0F7UHC1_NEOCL</name>
<gene>
    <name evidence="2" type="ORF">BN1204_034590</name>
</gene>
<feature type="compositionally biased region" description="Polar residues" evidence="1">
    <location>
        <begin position="506"/>
        <end position="515"/>
    </location>
</feature>
<protein>
    <submittedName>
        <fullName evidence="2">Uncharacterized protein</fullName>
    </submittedName>
</protein>
<sequence>MFSRKLLVQYRIAARILARRLEEREERERRQAALEEEASKQAAAEEQQSRQEMLYSLFQSLRKQRNEQLLASRSASQEAASFRVTSPSATADPASPRSSSALCAAGSASSSFASSSTMSTTPGAVEEGESGRPLKAHDADQERRVPDEKLSWSTCKPHHAADQFSSAENKHKLWTGIDLGETSLALSCLPERRSSTTTGSNGEEEKEEEEEERDGGEEEEGDEKEELEEKGGKEETGGSRLHILACDELDALHLGQTKLTTRLAFQGETRDAQAGASEDFPLKTVRAESKECTSSDARGDADFRLPRSPVRHRRSEITVATSGSVFTHVTTCASSSNPPSVPVPLCEETPSTCLPHRPAASSPPLPSSFSAVSSCSSSSASSSASPSPSASSLFPSLSSSASSSSSFASSSSPSKWLLPAALQSSPENAPPENLPGGAAKRVFESKSEASGVRTRPFGAREKRTTPAFDVNPFLGLLSNSDPGVTPAMQEEREDAFASSHPLMNRAIQQTSQTRDSAGHDQPGDESEGFSKSSVPALSHHVQHSLPLPQKSPHALTSPSSFAPSSSSSSYPASSSTSFLPLTLPHTPLPSVLPLAAFLPPSFPGQPCPSARPGADSVLGEHQRNGDTLPRLIFGETPGSPGRSLPEKLATSDRSLERYTVPAAQRRKLQKGDGEGKGAFDAERCDPRAEGASLRRQETVRKSCRKRGENRIENVDPSASAGRPRRHEEQRNRRLYQTGKCENPDLRARAKAIWLSQQEDLKTILGVHSPRQGSRDFRRVR</sequence>
<feature type="region of interest" description="Disordered" evidence="1">
    <location>
        <begin position="67"/>
        <end position="165"/>
    </location>
</feature>
<feature type="compositionally biased region" description="Basic and acidic residues" evidence="1">
    <location>
        <begin position="129"/>
        <end position="150"/>
    </location>
</feature>
<evidence type="ECO:0000313" key="2">
    <source>
        <dbReference type="EMBL" id="CEL67667.1"/>
    </source>
</evidence>
<feature type="region of interest" description="Disordered" evidence="1">
    <location>
        <begin position="188"/>
        <end position="239"/>
    </location>
</feature>
<organism evidence="2">
    <name type="scientific">Neospora caninum (strain Liverpool)</name>
    <dbReference type="NCBI Taxonomy" id="572307"/>
    <lineage>
        <taxon>Eukaryota</taxon>
        <taxon>Sar</taxon>
        <taxon>Alveolata</taxon>
        <taxon>Apicomplexa</taxon>
        <taxon>Conoidasida</taxon>
        <taxon>Coccidia</taxon>
        <taxon>Eucoccidiorida</taxon>
        <taxon>Eimeriorina</taxon>
        <taxon>Sarcocystidae</taxon>
        <taxon>Neospora</taxon>
    </lineage>
</organism>
<evidence type="ECO:0000256" key="1">
    <source>
        <dbReference type="SAM" id="MobiDB-lite"/>
    </source>
</evidence>
<feature type="region of interest" description="Disordered" evidence="1">
    <location>
        <begin position="23"/>
        <end position="49"/>
    </location>
</feature>
<feature type="region of interest" description="Disordered" evidence="1">
    <location>
        <begin position="331"/>
        <end position="741"/>
    </location>
</feature>
<dbReference type="AlphaFoldDB" id="A0A0F7UHC1"/>
<feature type="compositionally biased region" description="Basic and acidic residues" evidence="1">
    <location>
        <begin position="285"/>
        <end position="305"/>
    </location>
</feature>
<feature type="compositionally biased region" description="Acidic residues" evidence="1">
    <location>
        <begin position="202"/>
        <end position="226"/>
    </location>
</feature>
<feature type="compositionally biased region" description="Low complexity" evidence="1">
    <location>
        <begin position="98"/>
        <end position="119"/>
    </location>
</feature>
<feature type="compositionally biased region" description="Low complexity" evidence="1">
    <location>
        <begin position="555"/>
        <end position="599"/>
    </location>
</feature>